<sequence length="520" mass="59696">MASIFKSVLQRQRRPPQQLQRCPTFADPNVPRVRDRGLDHAVEKEKNLKPLLAIKNLIKSEPSKSLPVSVIAENKDKFSLPTRAIEFIRGHPFVFQEFLPGGTGIRPHVRLTPEVLHLDDEEELIYGSENQRRDASDRLLKLLMLTRGDKLPLNIIDGLRWDLGLPHDYIHTIVPEFPDYFRITSIKGTDSLALELVCWSNELAVSAMEKKAKKGNLLYKKGMPISFPLQFSRGFDMEKKEKKWVDEWQKLPYISPYDNAFHLPPNGDQAEKWTVAVLHEVLHLLVSKKTEKDNILCLGEHLGLRSRFKRALLYHPGIFYLSNKTKSHTVVLREAYKRDLLLEKHPLMGMRNQYIHLMNKEQLKPTAVSDSKPKQQKINRAAKEGEGDDQSMEERNGESYGSSDSEVEDATDDDYDDDDDDDDDEEDDEDENGSGARQSVTVDSGRKTRKPKIEMVRPSRYSARESSVGRHPNKTMVKARTSFSRRTEMHRAPNASGRSPDRSNYMRSRRSSLPDRRAST</sequence>
<feature type="region of interest" description="Disordered" evidence="1">
    <location>
        <begin position="1"/>
        <end position="30"/>
    </location>
</feature>
<dbReference type="Proteomes" id="UP000655225">
    <property type="component" value="Unassembled WGS sequence"/>
</dbReference>
<evidence type="ECO:0000313" key="3">
    <source>
        <dbReference type="EMBL" id="KAF8404205.1"/>
    </source>
</evidence>
<comment type="caution">
    <text evidence="3">The sequence shown here is derived from an EMBL/GenBank/DDBJ whole genome shotgun (WGS) entry which is preliminary data.</text>
</comment>
<feature type="region of interest" description="Disordered" evidence="1">
    <location>
        <begin position="364"/>
        <end position="520"/>
    </location>
</feature>
<name>A0A834ZEN4_TETSI</name>
<keyword evidence="4" id="KW-1185">Reference proteome</keyword>
<dbReference type="OMA" id="MINRISK"/>
<evidence type="ECO:0000256" key="1">
    <source>
        <dbReference type="SAM" id="MobiDB-lite"/>
    </source>
</evidence>
<reference evidence="3 4" key="1">
    <citation type="submission" date="2020-04" db="EMBL/GenBank/DDBJ databases">
        <title>Plant Genome Project.</title>
        <authorList>
            <person name="Zhang R.-G."/>
        </authorList>
    </citation>
    <scope>NUCLEOTIDE SEQUENCE [LARGE SCALE GENOMIC DNA]</scope>
    <source>
        <strain evidence="3">YNK0</strain>
        <tissue evidence="3">Leaf</tissue>
    </source>
</reference>
<proteinExistence type="predicted"/>
<dbReference type="AlphaFoldDB" id="A0A834ZEN4"/>
<feature type="domain" description="PORR" evidence="2">
    <location>
        <begin position="33"/>
        <end position="361"/>
    </location>
</feature>
<protein>
    <recommendedName>
        <fullName evidence="2">PORR domain-containing protein</fullName>
    </recommendedName>
</protein>
<feature type="compositionally biased region" description="Acidic residues" evidence="1">
    <location>
        <begin position="405"/>
        <end position="432"/>
    </location>
</feature>
<dbReference type="PANTHER" id="PTHR31476:SF16">
    <property type="entry name" value="F14O23.23 PROTEIN"/>
    <property type="match status" value="1"/>
</dbReference>
<dbReference type="Pfam" id="PF11955">
    <property type="entry name" value="PORR"/>
    <property type="match status" value="1"/>
</dbReference>
<evidence type="ECO:0000259" key="2">
    <source>
        <dbReference type="Pfam" id="PF11955"/>
    </source>
</evidence>
<evidence type="ECO:0000313" key="4">
    <source>
        <dbReference type="Proteomes" id="UP000655225"/>
    </source>
</evidence>
<accession>A0A834ZEN4</accession>
<dbReference type="InterPro" id="IPR045040">
    <property type="entry name" value="PORR_fam"/>
</dbReference>
<gene>
    <name evidence="3" type="ORF">HHK36_009088</name>
</gene>
<dbReference type="GO" id="GO:0003723">
    <property type="term" value="F:RNA binding"/>
    <property type="evidence" value="ECO:0007669"/>
    <property type="project" value="InterPro"/>
</dbReference>
<dbReference type="PANTHER" id="PTHR31476">
    <property type="entry name" value="PROTEIN WHAT'S THIS FACTOR 1 HOMOLOG, CHLOROPLASTIC"/>
    <property type="match status" value="1"/>
</dbReference>
<dbReference type="InterPro" id="IPR021099">
    <property type="entry name" value="PORR_domain"/>
</dbReference>
<dbReference type="OrthoDB" id="1892230at2759"/>
<dbReference type="EMBL" id="JABCRI010000006">
    <property type="protein sequence ID" value="KAF8404205.1"/>
    <property type="molecule type" value="Genomic_DNA"/>
</dbReference>
<organism evidence="3 4">
    <name type="scientific">Tetracentron sinense</name>
    <name type="common">Spur-leaf</name>
    <dbReference type="NCBI Taxonomy" id="13715"/>
    <lineage>
        <taxon>Eukaryota</taxon>
        <taxon>Viridiplantae</taxon>
        <taxon>Streptophyta</taxon>
        <taxon>Embryophyta</taxon>
        <taxon>Tracheophyta</taxon>
        <taxon>Spermatophyta</taxon>
        <taxon>Magnoliopsida</taxon>
        <taxon>Trochodendrales</taxon>
        <taxon>Trochodendraceae</taxon>
        <taxon>Tetracentron</taxon>
    </lineage>
</organism>